<dbReference type="RefSeq" id="YP_010770281.1">
    <property type="nucleotide sequence ID" value="NC_074219.1"/>
</dbReference>
<protein>
    <recommendedName>
        <fullName evidence="1">RNA-directed RNA polymerase</fullName>
        <ecNumber evidence="1">2.7.7.48</ecNumber>
    </recommendedName>
    <alternativeName>
        <fullName evidence="7">RNA replicase beta chain</fullName>
    </alternativeName>
</protein>
<dbReference type="GO" id="GO:0000166">
    <property type="term" value="F:nucleotide binding"/>
    <property type="evidence" value="ECO:0007669"/>
    <property type="project" value="UniProtKB-KW"/>
</dbReference>
<name>A0A8S5L4U5_9VIRU</name>
<sequence>MKSEDNVFLLGLYQSLLADVADDFPTLRVEFSRDWLRLCSLVENRGIRVFTLDFPEAGKHLEQCLSTETFTKSGLACFRPYRRRGIIPRLFRGLYLRIFDELGMLRLDADAHAIRWLRQLFYTAKKYRMECTPDAVFKTVDDFFDIERSIRSPNLDWEGDLLGGSEDGLERDQLAKLSFCDLRPDHLSSVPDLFDSQTEEPSSRICEGLDLLQNVADIVSSQLGVFQPLEWRTKHGPGATADGKAGRSKYDFPHWPSKLASVFPLDVFAYANYNLWVDSLATESGRGSHFCLHEPPSRLLAVPKTQKGPRLIASEPIAHQWCQQAIKDYFQSRVSTTCLRSSISFRDQRANQRAAERASHDQRSATIDLSSASDRVSCWHVERLFRRNVSLLSALHATRTRWIENTIGGKHPKFHKLRKFSAMGSACTFPVETILFACIVVASVLQCRNLRATIRNIENISREVRVFGDDIVVPSDAGQSCVDLLGHLGFKVNSQKTFLKGFFRESCGLDVYKGVDVTPVYAMTYPRKTRPESVVSCVATHNNFARNYMINTAAYLKSTTQSSVKNSLPIVPYGSERPGLWSMPGDAPVRHPVRWNRNLQRLEHRVTVPEGKVQRYPDRGDSSLLQYFTEAPSPTDKWKAGVVLRASAKLNRSWVAWGAPC</sequence>
<dbReference type="EMBL" id="BK014107">
    <property type="protein sequence ID" value="DAD52452.1"/>
    <property type="molecule type" value="Genomic_RNA"/>
</dbReference>
<evidence type="ECO:0000256" key="7">
    <source>
        <dbReference type="ARBA" id="ARBA00030248"/>
    </source>
</evidence>
<proteinExistence type="predicted"/>
<dbReference type="SUPFAM" id="SSF56672">
    <property type="entry name" value="DNA/RNA polymerases"/>
    <property type="match status" value="1"/>
</dbReference>
<dbReference type="Proteomes" id="UP000680031">
    <property type="component" value="Segment"/>
</dbReference>
<evidence type="ECO:0000256" key="6">
    <source>
        <dbReference type="ARBA" id="ARBA00022953"/>
    </source>
</evidence>
<dbReference type="InterPro" id="IPR007096">
    <property type="entry name" value="RNA-dir_Rpol_cat_phage"/>
</dbReference>
<keyword evidence="2 11" id="KW-0696">RNA-directed RNA polymerase</keyword>
<feature type="binding site" evidence="9">
    <location>
        <position position="470"/>
    </location>
    <ligand>
        <name>Mg(2+)</name>
        <dbReference type="ChEBI" id="CHEBI:18420"/>
        <label>2</label>
    </ligand>
</feature>
<keyword evidence="9" id="KW-0479">Metal-binding</keyword>
<reference evidence="11" key="1">
    <citation type="submission" date="2020-09" db="EMBL/GenBank/DDBJ databases">
        <title>Leviviricetes taxonomy.</title>
        <authorList>
            <person name="Stockdale S.R."/>
            <person name="Callanan J."/>
            <person name="Adriaenssens E.M."/>
            <person name="Kuhn J.H."/>
            <person name="Rumnieks J."/>
            <person name="Shkoporov A."/>
            <person name="Draper L.A."/>
            <person name="Ross P."/>
            <person name="Hill C."/>
        </authorList>
    </citation>
    <scope>NUCLEOTIDE SEQUENCE</scope>
</reference>
<evidence type="ECO:0000256" key="5">
    <source>
        <dbReference type="ARBA" id="ARBA00022741"/>
    </source>
</evidence>
<keyword evidence="6" id="KW-0693">Viral RNA replication</keyword>
<keyword evidence="4" id="KW-0548">Nucleotidyltransferase</keyword>
<organism evidence="11 12">
    <name type="scientific">ssRNA phage SRR5466727_10</name>
    <dbReference type="NCBI Taxonomy" id="2786430"/>
    <lineage>
        <taxon>Viruses</taxon>
        <taxon>Riboviria</taxon>
        <taxon>Orthornavirae</taxon>
        <taxon>Lenarviricota</taxon>
        <taxon>Leviviricetes</taxon>
        <taxon>Timlovirales</taxon>
        <taxon>Steitzviridae</taxon>
        <taxon>Alehxovirus</taxon>
        <taxon>Alehxovirus asiohabitans</taxon>
    </lineage>
</organism>
<dbReference type="InterPro" id="IPR005093">
    <property type="entry name" value="RNArep_beta"/>
</dbReference>
<evidence type="ECO:0000256" key="8">
    <source>
        <dbReference type="ARBA" id="ARBA00048744"/>
    </source>
</evidence>
<evidence type="ECO:0000256" key="3">
    <source>
        <dbReference type="ARBA" id="ARBA00022679"/>
    </source>
</evidence>
<accession>A0A8S5L4U5</accession>
<evidence type="ECO:0000256" key="9">
    <source>
        <dbReference type="PIRSR" id="PIRSR605093-1"/>
    </source>
</evidence>
<dbReference type="Pfam" id="PF03431">
    <property type="entry name" value="RNA_replicase_B"/>
    <property type="match status" value="1"/>
</dbReference>
<feature type="binding site" evidence="9">
    <location>
        <position position="469"/>
    </location>
    <ligand>
        <name>Mg(2+)</name>
        <dbReference type="ChEBI" id="CHEBI:18420"/>
        <label>2</label>
    </ligand>
</feature>
<evidence type="ECO:0000256" key="1">
    <source>
        <dbReference type="ARBA" id="ARBA00012494"/>
    </source>
</evidence>
<evidence type="ECO:0000259" key="10">
    <source>
        <dbReference type="PROSITE" id="PS50522"/>
    </source>
</evidence>
<comment type="catalytic activity">
    <reaction evidence="8">
        <text>RNA(n) + a ribonucleoside 5'-triphosphate = RNA(n+1) + diphosphate</text>
        <dbReference type="Rhea" id="RHEA:21248"/>
        <dbReference type="Rhea" id="RHEA-COMP:14527"/>
        <dbReference type="Rhea" id="RHEA-COMP:17342"/>
        <dbReference type="ChEBI" id="CHEBI:33019"/>
        <dbReference type="ChEBI" id="CHEBI:61557"/>
        <dbReference type="ChEBI" id="CHEBI:140395"/>
        <dbReference type="EC" id="2.7.7.48"/>
    </reaction>
</comment>
<comment type="cofactor">
    <cofactor evidence="9">
        <name>Mg(2+)</name>
        <dbReference type="ChEBI" id="CHEBI:18420"/>
    </cofactor>
    <text evidence="9">Binds 2 Mg(2+) per subunit.</text>
</comment>
<evidence type="ECO:0000256" key="2">
    <source>
        <dbReference type="ARBA" id="ARBA00022484"/>
    </source>
</evidence>
<feature type="domain" description="RdRp catalytic" evidence="10">
    <location>
        <begin position="353"/>
        <end position="501"/>
    </location>
</feature>
<feature type="binding site" evidence="9">
    <location>
        <position position="368"/>
    </location>
    <ligand>
        <name>Mg(2+)</name>
        <dbReference type="ChEBI" id="CHEBI:18420"/>
        <label>2</label>
    </ligand>
</feature>
<dbReference type="GO" id="GO:0003968">
    <property type="term" value="F:RNA-directed RNA polymerase activity"/>
    <property type="evidence" value="ECO:0007669"/>
    <property type="project" value="UniProtKB-KW"/>
</dbReference>
<evidence type="ECO:0000256" key="4">
    <source>
        <dbReference type="ARBA" id="ARBA00022695"/>
    </source>
</evidence>
<keyword evidence="9" id="KW-0460">Magnesium</keyword>
<keyword evidence="3" id="KW-0808">Transferase</keyword>
<keyword evidence="12" id="KW-1185">Reference proteome</keyword>
<dbReference type="GeneID" id="80399550"/>
<dbReference type="KEGG" id="vg:80399550"/>
<dbReference type="PROSITE" id="PS50522">
    <property type="entry name" value="RDRP_PHAGE"/>
    <property type="match status" value="1"/>
</dbReference>
<dbReference type="EC" id="2.7.7.48" evidence="1"/>
<dbReference type="InterPro" id="IPR043502">
    <property type="entry name" value="DNA/RNA_pol_sf"/>
</dbReference>
<keyword evidence="5" id="KW-0547">Nucleotide-binding</keyword>
<evidence type="ECO:0000313" key="12">
    <source>
        <dbReference type="Proteomes" id="UP000680031"/>
    </source>
</evidence>
<dbReference type="GO" id="GO:0046872">
    <property type="term" value="F:metal ion binding"/>
    <property type="evidence" value="ECO:0007669"/>
    <property type="project" value="UniProtKB-KW"/>
</dbReference>
<evidence type="ECO:0000313" key="11">
    <source>
        <dbReference type="EMBL" id="DAD52452.1"/>
    </source>
</evidence>
<gene>
    <name evidence="11" type="primary">SRR5466727_10_3</name>
</gene>
<dbReference type="GO" id="GO:0039694">
    <property type="term" value="P:viral RNA genome replication"/>
    <property type="evidence" value="ECO:0007669"/>
    <property type="project" value="InterPro"/>
</dbReference>